<evidence type="ECO:0000259" key="8">
    <source>
        <dbReference type="Pfam" id="PF02706"/>
    </source>
</evidence>
<keyword evidence="5 7" id="KW-1133">Transmembrane helix</keyword>
<gene>
    <name evidence="9" type="ORF">ACFQ38_08900</name>
</gene>
<evidence type="ECO:0000256" key="5">
    <source>
        <dbReference type="ARBA" id="ARBA00022989"/>
    </source>
</evidence>
<dbReference type="RefSeq" id="WP_381480419.1">
    <property type="nucleotide sequence ID" value="NZ_JBHTLT010000042.1"/>
</dbReference>
<dbReference type="PANTHER" id="PTHR32309:SF13">
    <property type="entry name" value="FERRIC ENTEROBACTIN TRANSPORT PROTEIN FEPE"/>
    <property type="match status" value="1"/>
</dbReference>
<evidence type="ECO:0000256" key="2">
    <source>
        <dbReference type="ARBA" id="ARBA00006683"/>
    </source>
</evidence>
<comment type="subcellular location">
    <subcellularLocation>
        <location evidence="1">Cell membrane</location>
        <topology evidence="1">Multi-pass membrane protein</topology>
    </subcellularLocation>
</comment>
<comment type="similarity">
    <text evidence="2">Belongs to the CpsC/CapA family.</text>
</comment>
<feature type="transmembrane region" description="Helical" evidence="7">
    <location>
        <begin position="173"/>
        <end position="195"/>
    </location>
</feature>
<dbReference type="Proteomes" id="UP001597231">
    <property type="component" value="Unassembled WGS sequence"/>
</dbReference>
<dbReference type="InterPro" id="IPR050445">
    <property type="entry name" value="Bact_polysacc_biosynth/exp"/>
</dbReference>
<keyword evidence="3" id="KW-1003">Cell membrane</keyword>
<dbReference type="InterPro" id="IPR003856">
    <property type="entry name" value="LPS_length_determ_N"/>
</dbReference>
<keyword evidence="4 7" id="KW-0812">Transmembrane</keyword>
<evidence type="ECO:0000256" key="4">
    <source>
        <dbReference type="ARBA" id="ARBA00022692"/>
    </source>
</evidence>
<keyword evidence="10" id="KW-1185">Reference proteome</keyword>
<evidence type="ECO:0000313" key="9">
    <source>
        <dbReference type="EMBL" id="MFD1205221.1"/>
    </source>
</evidence>
<dbReference type="EMBL" id="JBHTLT010000042">
    <property type="protein sequence ID" value="MFD1205221.1"/>
    <property type="molecule type" value="Genomic_DNA"/>
</dbReference>
<name>A0ABW3TWM5_9BACL</name>
<proteinExistence type="inferred from homology"/>
<reference evidence="10" key="1">
    <citation type="journal article" date="2019" name="Int. J. Syst. Evol. Microbiol.">
        <title>The Global Catalogue of Microorganisms (GCM) 10K type strain sequencing project: providing services to taxonomists for standard genome sequencing and annotation.</title>
        <authorList>
            <consortium name="The Broad Institute Genomics Platform"/>
            <consortium name="The Broad Institute Genome Sequencing Center for Infectious Disease"/>
            <person name="Wu L."/>
            <person name="Ma J."/>
        </authorList>
    </citation>
    <scope>NUCLEOTIDE SEQUENCE [LARGE SCALE GENOMIC DNA]</scope>
    <source>
        <strain evidence="10">CCUG 53915</strain>
    </source>
</reference>
<evidence type="ECO:0000256" key="7">
    <source>
        <dbReference type="SAM" id="Phobius"/>
    </source>
</evidence>
<feature type="domain" description="Polysaccharide chain length determinant N-terminal" evidence="8">
    <location>
        <begin position="3"/>
        <end position="94"/>
    </location>
</feature>
<dbReference type="PANTHER" id="PTHR32309">
    <property type="entry name" value="TYROSINE-PROTEIN KINASE"/>
    <property type="match status" value="1"/>
</dbReference>
<dbReference type="Pfam" id="PF02706">
    <property type="entry name" value="Wzz"/>
    <property type="match status" value="1"/>
</dbReference>
<evidence type="ECO:0000256" key="6">
    <source>
        <dbReference type="ARBA" id="ARBA00023136"/>
    </source>
</evidence>
<protein>
    <submittedName>
        <fullName evidence="9">YveK family protein</fullName>
    </submittedName>
</protein>
<evidence type="ECO:0000256" key="3">
    <source>
        <dbReference type="ARBA" id="ARBA00022475"/>
    </source>
</evidence>
<keyword evidence="6 7" id="KW-0472">Membrane</keyword>
<comment type="caution">
    <text evidence="9">The sequence shown here is derived from an EMBL/GenBank/DDBJ whole genome shotgun (WGS) entry which is preliminary data.</text>
</comment>
<sequence length="235" mass="26168">MEEKISIQELLRAVKKRLVLNSFIFVLIVSATGVVSYFFLPPIYKASTQILINTKESTGEQLNPQDIQTNLQLINTYSVIMKSPVILSQVIDNLRLQTTPDLLAKKISVTSEQNSQVVNVVVEDRDLKKAAAIANMTAEVFQSDISVLMNVDNVTILSPAIDKTYIKPVFPNIPLNIVIAAVLGLIIGIGMTFFLEFFDTTVKTEQDIRELIGIPILGFVSPATKNEKRKAFEKR</sequence>
<organism evidence="9 10">
    <name type="scientific">Sporosarcina contaminans</name>
    <dbReference type="NCBI Taxonomy" id="633403"/>
    <lineage>
        <taxon>Bacteria</taxon>
        <taxon>Bacillati</taxon>
        <taxon>Bacillota</taxon>
        <taxon>Bacilli</taxon>
        <taxon>Bacillales</taxon>
        <taxon>Caryophanaceae</taxon>
        <taxon>Sporosarcina</taxon>
    </lineage>
</organism>
<accession>A0ABW3TWM5</accession>
<evidence type="ECO:0000313" key="10">
    <source>
        <dbReference type="Proteomes" id="UP001597231"/>
    </source>
</evidence>
<feature type="transmembrane region" description="Helical" evidence="7">
    <location>
        <begin position="20"/>
        <end position="40"/>
    </location>
</feature>
<evidence type="ECO:0000256" key="1">
    <source>
        <dbReference type="ARBA" id="ARBA00004651"/>
    </source>
</evidence>